<dbReference type="AlphaFoldDB" id="A0A5F8A882"/>
<dbReference type="InParanoid" id="A0A5F8A882"/>
<dbReference type="GeneTree" id="ENSGT01150000286943"/>
<dbReference type="VEuPathDB" id="HostDB:ENSMMUG00000050298"/>
<dbReference type="STRING" id="9544.ENSMMUP00000074072"/>
<protein>
    <submittedName>
        <fullName evidence="1">C-X9-C motif containing 4</fullName>
    </submittedName>
</protein>
<dbReference type="OMA" id="GTIIHFW"/>
<dbReference type="Bgee" id="ENSMMUG00000050298">
    <property type="expression patterns" value="Expressed in heart and 22 other cell types or tissues"/>
</dbReference>
<dbReference type="PANTHER" id="PTHR12138:SF156">
    <property type="entry name" value="LMO7 DOWNSTREAM NEIGHBOR PROTEIN"/>
    <property type="match status" value="1"/>
</dbReference>
<organism evidence="1 2">
    <name type="scientific">Macaca mulatta</name>
    <name type="common">Rhesus macaque</name>
    <dbReference type="NCBI Taxonomy" id="9544"/>
    <lineage>
        <taxon>Eukaryota</taxon>
        <taxon>Metazoa</taxon>
        <taxon>Chordata</taxon>
        <taxon>Craniata</taxon>
        <taxon>Vertebrata</taxon>
        <taxon>Euteleostomi</taxon>
        <taxon>Mammalia</taxon>
        <taxon>Eutheria</taxon>
        <taxon>Euarchontoglires</taxon>
        <taxon>Primates</taxon>
        <taxon>Haplorrhini</taxon>
        <taxon>Catarrhini</taxon>
        <taxon>Cercopithecidae</taxon>
        <taxon>Cercopithecinae</taxon>
        <taxon>Macaca</taxon>
    </lineage>
</organism>
<accession>A0A5F8A882</accession>
<dbReference type="PANTHER" id="PTHR12138">
    <property type="entry name" value="PRIMATE-EXPANDED PROTEIN FAMILY"/>
    <property type="match status" value="1"/>
</dbReference>
<dbReference type="Ensembl" id="ENSMMUT00000105215.1">
    <property type="protein sequence ID" value="ENSMMUP00000074072.1"/>
    <property type="gene ID" value="ENSMMUG00000050298.1"/>
</dbReference>
<gene>
    <name evidence="1" type="primary">CMC4</name>
</gene>
<reference evidence="1" key="3">
    <citation type="submission" date="2025-08" db="UniProtKB">
        <authorList>
            <consortium name="Ensembl"/>
        </authorList>
    </citation>
    <scope>IDENTIFICATION</scope>
    <source>
        <strain evidence="1">17573</strain>
    </source>
</reference>
<reference evidence="1" key="2">
    <citation type="submission" date="2019-01" db="EMBL/GenBank/DDBJ databases">
        <authorList>
            <person name="Graves T."/>
            <person name="Eichler E.E."/>
            <person name="Wilson R.K."/>
        </authorList>
    </citation>
    <scope>NUCLEOTIDE SEQUENCE [LARGE SCALE GENOMIC DNA]</scope>
    <source>
        <strain evidence="1">17573</strain>
    </source>
</reference>
<keyword evidence="2" id="KW-1185">Reference proteome</keyword>
<evidence type="ECO:0000313" key="2">
    <source>
        <dbReference type="Proteomes" id="UP000006718"/>
    </source>
</evidence>
<reference evidence="1" key="4">
    <citation type="submission" date="2025-09" db="UniProtKB">
        <authorList>
            <consortium name="Ensembl"/>
        </authorList>
    </citation>
    <scope>IDENTIFICATION</scope>
    <source>
        <strain evidence="1">17573</strain>
    </source>
</reference>
<evidence type="ECO:0000313" key="1">
    <source>
        <dbReference type="Ensembl" id="ENSMMUP00000074072.1"/>
    </source>
</evidence>
<sequence length="92" mass="9989">MPFFFLRWSLTLSPRLECNGAISAHRNLGLPGSSHSPASASRVAGIIGMHHHAWLIFVFLVDGVSPCWSGWSGTPDLMICPPRPPKVLGLQV</sequence>
<proteinExistence type="predicted"/>
<reference evidence="2" key="1">
    <citation type="journal article" date="2007" name="Science">
        <title>Evolutionary and biomedical insights from the rhesus macaque genome.</title>
        <authorList>
            <person name="Gibbs R.A."/>
            <person name="Rogers J."/>
            <person name="Katze M.G."/>
            <person name="Bumgarner R."/>
            <person name="Weinstock G.M."/>
            <person name="Mardis E.R."/>
            <person name="Remington K.A."/>
            <person name="Strausberg R.L."/>
            <person name="Venter J.C."/>
            <person name="Wilson R.K."/>
            <person name="Batzer M.A."/>
            <person name="Bustamante C.D."/>
            <person name="Eichler E.E."/>
            <person name="Hahn M.W."/>
            <person name="Hardison R.C."/>
            <person name="Makova K.D."/>
            <person name="Miller W."/>
            <person name="Milosavljevic A."/>
            <person name="Palermo R.E."/>
            <person name="Siepel A."/>
            <person name="Sikela J.M."/>
            <person name="Attaway T."/>
            <person name="Bell S."/>
            <person name="Bernard K.E."/>
            <person name="Buhay C.J."/>
            <person name="Chandrabose M.N."/>
            <person name="Dao M."/>
            <person name="Davis C."/>
            <person name="Delehaunty K.D."/>
            <person name="Ding Y."/>
            <person name="Dinh H.H."/>
            <person name="Dugan-Rocha S."/>
            <person name="Fulton L.A."/>
            <person name="Gabisi R.A."/>
            <person name="Garner T.T."/>
            <person name="Godfrey J."/>
            <person name="Hawes A.C."/>
            <person name="Hernandez J."/>
            <person name="Hines S."/>
            <person name="Holder M."/>
            <person name="Hume J."/>
            <person name="Jhangiani S.N."/>
            <person name="Joshi V."/>
            <person name="Khan Z.M."/>
            <person name="Kirkness E.F."/>
            <person name="Cree A."/>
            <person name="Fowler R.G."/>
            <person name="Lee S."/>
            <person name="Lewis L.R."/>
            <person name="Li Z."/>
            <person name="Liu Y.-S."/>
            <person name="Moore S.M."/>
            <person name="Muzny D."/>
            <person name="Nazareth L.V."/>
            <person name="Ngo D.N."/>
            <person name="Okwuonu G.O."/>
            <person name="Pai G."/>
            <person name="Parker D."/>
            <person name="Paul H.A."/>
            <person name="Pfannkoch C."/>
            <person name="Pohl C.S."/>
            <person name="Rogers Y.-H.C."/>
            <person name="Ruiz S.J."/>
            <person name="Sabo A."/>
            <person name="Santibanez J."/>
            <person name="Schneider B.W."/>
            <person name="Smith S.M."/>
            <person name="Sodergren E."/>
            <person name="Svatek A.F."/>
            <person name="Utterback T.R."/>
            <person name="Vattathil S."/>
            <person name="Warren W."/>
            <person name="White C.S."/>
            <person name="Chinwalla A.T."/>
            <person name="Feng Y."/>
            <person name="Halpern A.L."/>
            <person name="Hillier L.W."/>
            <person name="Huang X."/>
            <person name="Minx P."/>
            <person name="Nelson J.O."/>
            <person name="Pepin K.H."/>
            <person name="Qin X."/>
            <person name="Sutton G.G."/>
            <person name="Venter E."/>
            <person name="Walenz B.P."/>
            <person name="Wallis J.W."/>
            <person name="Worley K.C."/>
            <person name="Yang S.-P."/>
            <person name="Jones S.M."/>
            <person name="Marra M.A."/>
            <person name="Rocchi M."/>
            <person name="Schein J.E."/>
            <person name="Baertsch R."/>
            <person name="Clarke L."/>
            <person name="Csuros M."/>
            <person name="Glasscock J."/>
            <person name="Harris R.A."/>
            <person name="Havlak P."/>
            <person name="Jackson A.R."/>
            <person name="Jiang H."/>
            <person name="Liu Y."/>
            <person name="Messina D.N."/>
            <person name="Shen Y."/>
            <person name="Song H.X.-Z."/>
            <person name="Wylie T."/>
            <person name="Zhang L."/>
            <person name="Birney E."/>
            <person name="Han K."/>
            <person name="Konkel M.K."/>
            <person name="Lee J."/>
            <person name="Smit A.F.A."/>
            <person name="Ullmer B."/>
            <person name="Wang H."/>
            <person name="Xing J."/>
            <person name="Burhans R."/>
            <person name="Cheng Z."/>
            <person name="Karro J.E."/>
            <person name="Ma J."/>
            <person name="Raney B."/>
            <person name="She X."/>
            <person name="Cox M.J."/>
            <person name="Demuth J.P."/>
            <person name="Dumas L.J."/>
            <person name="Han S.-G."/>
            <person name="Hopkins J."/>
            <person name="Karimpour-Fard A."/>
            <person name="Kim Y.H."/>
            <person name="Pollack J.R."/>
            <person name="Vinar T."/>
            <person name="Addo-Quaye C."/>
            <person name="Degenhardt J."/>
            <person name="Denby A."/>
            <person name="Hubisz M.J."/>
            <person name="Indap A."/>
            <person name="Kosiol C."/>
            <person name="Lahn B.T."/>
            <person name="Lawson H.A."/>
            <person name="Marklein A."/>
            <person name="Nielsen R."/>
            <person name="Vallender E.J."/>
            <person name="Clark A.G."/>
            <person name="Ferguson B."/>
            <person name="Hernandez R.D."/>
            <person name="Hirani K."/>
            <person name="Kehrer-Sawatzki H."/>
            <person name="Kolb J."/>
            <person name="Patil S."/>
            <person name="Pu L.-L."/>
            <person name="Ren Y."/>
            <person name="Smith D.G."/>
            <person name="Wheeler D.A."/>
            <person name="Schenck I."/>
            <person name="Ball E.V."/>
            <person name="Chen R."/>
            <person name="Cooper D.N."/>
            <person name="Giardine B."/>
            <person name="Hsu F."/>
            <person name="Kent W.J."/>
            <person name="Lesk A."/>
            <person name="Nelson D.L."/>
            <person name="O'brien W.E."/>
            <person name="Pruefer K."/>
            <person name="Stenson P.D."/>
            <person name="Wallace J.C."/>
            <person name="Ke H."/>
            <person name="Liu X.-M."/>
            <person name="Wang P."/>
            <person name="Xiang A.P."/>
            <person name="Yang F."/>
            <person name="Barber G.P."/>
            <person name="Haussler D."/>
            <person name="Karolchik D."/>
            <person name="Kern A.D."/>
            <person name="Kuhn R.M."/>
            <person name="Smith K.E."/>
            <person name="Zwieg A.S."/>
        </authorList>
    </citation>
    <scope>NUCLEOTIDE SEQUENCE [LARGE SCALE GENOMIC DNA]</scope>
    <source>
        <strain evidence="2">17573</strain>
    </source>
</reference>
<name>A0A5F8A882_MACMU</name>
<dbReference type="Proteomes" id="UP000006718">
    <property type="component" value="Chromosome X"/>
</dbReference>